<evidence type="ECO:0000313" key="3">
    <source>
        <dbReference type="Proteomes" id="UP000215914"/>
    </source>
</evidence>
<accession>A0A251S0W6</accession>
<evidence type="ECO:0000313" key="2">
    <source>
        <dbReference type="EMBL" id="OTF90801.1"/>
    </source>
</evidence>
<evidence type="ECO:0000256" key="1">
    <source>
        <dbReference type="SAM" id="MobiDB-lite"/>
    </source>
</evidence>
<protein>
    <submittedName>
        <fullName evidence="2">Uncharacterized protein</fullName>
    </submittedName>
</protein>
<dbReference type="AlphaFoldDB" id="A0A251S0W6"/>
<keyword evidence="3" id="KW-1185">Reference proteome</keyword>
<feature type="compositionally biased region" description="Polar residues" evidence="1">
    <location>
        <begin position="1"/>
        <end position="11"/>
    </location>
</feature>
<proteinExistence type="predicted"/>
<organism evidence="2 3">
    <name type="scientific">Helianthus annuus</name>
    <name type="common">Common sunflower</name>
    <dbReference type="NCBI Taxonomy" id="4232"/>
    <lineage>
        <taxon>Eukaryota</taxon>
        <taxon>Viridiplantae</taxon>
        <taxon>Streptophyta</taxon>
        <taxon>Embryophyta</taxon>
        <taxon>Tracheophyta</taxon>
        <taxon>Spermatophyta</taxon>
        <taxon>Magnoliopsida</taxon>
        <taxon>eudicotyledons</taxon>
        <taxon>Gunneridae</taxon>
        <taxon>Pentapetalae</taxon>
        <taxon>asterids</taxon>
        <taxon>campanulids</taxon>
        <taxon>Asterales</taxon>
        <taxon>Asteraceae</taxon>
        <taxon>Asteroideae</taxon>
        <taxon>Heliantheae alliance</taxon>
        <taxon>Heliantheae</taxon>
        <taxon>Helianthus</taxon>
    </lineage>
</organism>
<dbReference type="InParanoid" id="A0A251S0W6"/>
<dbReference type="Proteomes" id="UP000215914">
    <property type="component" value="Chromosome 16"/>
</dbReference>
<name>A0A251S0W6_HELAN</name>
<sequence length="98" mass="11019">MSLMNSKQSPNHGERKAKDSLNQIQLGAGDDDDKYFSNGILQSSVLNDEDAYRRAVKEAFPGYMQKLGLLLPHLNHGVEEQVLQTIFKECKKSFFAST</sequence>
<feature type="region of interest" description="Disordered" evidence="1">
    <location>
        <begin position="1"/>
        <end position="35"/>
    </location>
</feature>
<reference evidence="3" key="1">
    <citation type="journal article" date="2017" name="Nature">
        <title>The sunflower genome provides insights into oil metabolism, flowering and Asterid evolution.</title>
        <authorList>
            <person name="Badouin H."/>
            <person name="Gouzy J."/>
            <person name="Grassa C.J."/>
            <person name="Murat F."/>
            <person name="Staton S.E."/>
            <person name="Cottret L."/>
            <person name="Lelandais-Briere C."/>
            <person name="Owens G.L."/>
            <person name="Carrere S."/>
            <person name="Mayjonade B."/>
            <person name="Legrand L."/>
            <person name="Gill N."/>
            <person name="Kane N.C."/>
            <person name="Bowers J.E."/>
            <person name="Hubner S."/>
            <person name="Bellec A."/>
            <person name="Berard A."/>
            <person name="Berges H."/>
            <person name="Blanchet N."/>
            <person name="Boniface M.C."/>
            <person name="Brunel D."/>
            <person name="Catrice O."/>
            <person name="Chaidir N."/>
            <person name="Claudel C."/>
            <person name="Donnadieu C."/>
            <person name="Faraut T."/>
            <person name="Fievet G."/>
            <person name="Helmstetter N."/>
            <person name="King M."/>
            <person name="Knapp S.J."/>
            <person name="Lai Z."/>
            <person name="Le Paslier M.C."/>
            <person name="Lippi Y."/>
            <person name="Lorenzon L."/>
            <person name="Mandel J.R."/>
            <person name="Marage G."/>
            <person name="Marchand G."/>
            <person name="Marquand E."/>
            <person name="Bret-Mestries E."/>
            <person name="Morien E."/>
            <person name="Nambeesan S."/>
            <person name="Nguyen T."/>
            <person name="Pegot-Espagnet P."/>
            <person name="Pouilly N."/>
            <person name="Raftis F."/>
            <person name="Sallet E."/>
            <person name="Schiex T."/>
            <person name="Thomas J."/>
            <person name="Vandecasteele C."/>
            <person name="Vares D."/>
            <person name="Vear F."/>
            <person name="Vautrin S."/>
            <person name="Crespi M."/>
            <person name="Mangin B."/>
            <person name="Burke J.M."/>
            <person name="Salse J."/>
            <person name="Munos S."/>
            <person name="Vincourt P."/>
            <person name="Rieseberg L.H."/>
            <person name="Langlade N.B."/>
        </authorList>
    </citation>
    <scope>NUCLEOTIDE SEQUENCE [LARGE SCALE GENOMIC DNA]</scope>
    <source>
        <strain evidence="3">cv. SF193</strain>
    </source>
</reference>
<gene>
    <name evidence="2" type="ORF">HannXRQ_Chr16g0503571</name>
</gene>
<dbReference type="EMBL" id="CM007905">
    <property type="protein sequence ID" value="OTF90801.1"/>
    <property type="molecule type" value="Genomic_DNA"/>
</dbReference>